<accession>A0A2V1EH19</accession>
<protein>
    <submittedName>
        <fullName evidence="2">Uncharacterized protein</fullName>
    </submittedName>
</protein>
<name>A0A2V1EH19_9PLEO</name>
<organism evidence="2 3">
    <name type="scientific">Periconia macrospinosa</name>
    <dbReference type="NCBI Taxonomy" id="97972"/>
    <lineage>
        <taxon>Eukaryota</taxon>
        <taxon>Fungi</taxon>
        <taxon>Dikarya</taxon>
        <taxon>Ascomycota</taxon>
        <taxon>Pezizomycotina</taxon>
        <taxon>Dothideomycetes</taxon>
        <taxon>Pleosporomycetidae</taxon>
        <taxon>Pleosporales</taxon>
        <taxon>Massarineae</taxon>
        <taxon>Periconiaceae</taxon>
        <taxon>Periconia</taxon>
    </lineage>
</organism>
<sequence length="200" mass="21421">MAPLPPDVAASRKNRLNGDLINLFKRPSQTPDAKQHSFKGVGLYTHVARPSLPPNTATPSAQRLDQSSPGLDFLPLGGPARNTNRPAIQGELPEEVRAIYRAISANLEAEAEAISRGSNRDPHVKFGTFDLSPSTLQNGPTPVHQQQDVATAAKRPNLDMLGGNADEAPARRASTDNVTKATSAGGTTYDSSRDPRRRGR</sequence>
<reference evidence="2 3" key="1">
    <citation type="journal article" date="2018" name="Sci. Rep.">
        <title>Comparative genomics provides insights into the lifestyle and reveals functional heterogeneity of dark septate endophytic fungi.</title>
        <authorList>
            <person name="Knapp D.G."/>
            <person name="Nemeth J.B."/>
            <person name="Barry K."/>
            <person name="Hainaut M."/>
            <person name="Henrissat B."/>
            <person name="Johnson J."/>
            <person name="Kuo A."/>
            <person name="Lim J.H.P."/>
            <person name="Lipzen A."/>
            <person name="Nolan M."/>
            <person name="Ohm R.A."/>
            <person name="Tamas L."/>
            <person name="Grigoriev I.V."/>
            <person name="Spatafora J.W."/>
            <person name="Nagy L.G."/>
            <person name="Kovacs G.M."/>
        </authorList>
    </citation>
    <scope>NUCLEOTIDE SEQUENCE [LARGE SCALE GENOMIC DNA]</scope>
    <source>
        <strain evidence="2 3">DSE2036</strain>
    </source>
</reference>
<feature type="compositionally biased region" description="Polar residues" evidence="1">
    <location>
        <begin position="131"/>
        <end position="149"/>
    </location>
</feature>
<feature type="compositionally biased region" description="Polar residues" evidence="1">
    <location>
        <begin position="54"/>
        <end position="69"/>
    </location>
</feature>
<feature type="region of interest" description="Disordered" evidence="1">
    <location>
        <begin position="114"/>
        <end position="200"/>
    </location>
</feature>
<dbReference type="Proteomes" id="UP000244855">
    <property type="component" value="Unassembled WGS sequence"/>
</dbReference>
<dbReference type="EMBL" id="KZ805300">
    <property type="protein sequence ID" value="PVI08665.1"/>
    <property type="molecule type" value="Genomic_DNA"/>
</dbReference>
<dbReference type="OrthoDB" id="3693506at2759"/>
<evidence type="ECO:0000313" key="3">
    <source>
        <dbReference type="Proteomes" id="UP000244855"/>
    </source>
</evidence>
<dbReference type="AlphaFoldDB" id="A0A2V1EH19"/>
<proteinExistence type="predicted"/>
<evidence type="ECO:0000313" key="2">
    <source>
        <dbReference type="EMBL" id="PVI08665.1"/>
    </source>
</evidence>
<feature type="region of interest" description="Disordered" evidence="1">
    <location>
        <begin position="48"/>
        <end position="88"/>
    </location>
</feature>
<evidence type="ECO:0000256" key="1">
    <source>
        <dbReference type="SAM" id="MobiDB-lite"/>
    </source>
</evidence>
<feature type="compositionally biased region" description="Polar residues" evidence="1">
    <location>
        <begin position="175"/>
        <end position="190"/>
    </location>
</feature>
<gene>
    <name evidence="2" type="ORF">DM02DRAFT_621490</name>
</gene>
<keyword evidence="3" id="KW-1185">Reference proteome</keyword>